<sequence length="149" mass="16722">ILCHTGVGPTGTYLKYNRPVYVDTVAVDFPEIKFIMAHIGNPWVDEAIQVTQKNPNVYVDISAWEPRYLVAPIHLIRALAKVKMRCGVEKILFGSDWPLFASRMSLKEWVGAIKGMRTPQLLQQLGLPDFTEEEKRMILGGNAAKVLGL</sequence>
<dbReference type="Gene3D" id="3.20.20.140">
    <property type="entry name" value="Metal-dependent hydrolases"/>
    <property type="match status" value="1"/>
</dbReference>
<organism evidence="2">
    <name type="scientific">marine sediment metagenome</name>
    <dbReference type="NCBI Taxonomy" id="412755"/>
    <lineage>
        <taxon>unclassified sequences</taxon>
        <taxon>metagenomes</taxon>
        <taxon>ecological metagenomes</taxon>
    </lineage>
</organism>
<feature type="domain" description="Amidohydrolase-related" evidence="1">
    <location>
        <begin position="4"/>
        <end position="149"/>
    </location>
</feature>
<feature type="non-terminal residue" evidence="2">
    <location>
        <position position="1"/>
    </location>
</feature>
<evidence type="ECO:0000313" key="2">
    <source>
        <dbReference type="EMBL" id="GAI26411.1"/>
    </source>
</evidence>
<dbReference type="Pfam" id="PF04909">
    <property type="entry name" value="Amidohydro_2"/>
    <property type="match status" value="1"/>
</dbReference>
<dbReference type="PANTHER" id="PTHR42889">
    <property type="entry name" value="BLR3681 PROTEIN"/>
    <property type="match status" value="1"/>
</dbReference>
<accession>X1N876</accession>
<dbReference type="PANTHER" id="PTHR42889:SF1">
    <property type="entry name" value="BLR3681 PROTEIN"/>
    <property type="match status" value="1"/>
</dbReference>
<reference evidence="2" key="1">
    <citation type="journal article" date="2014" name="Front. Microbiol.">
        <title>High frequency of phylogenetically diverse reductive dehalogenase-homologous genes in deep subseafloor sedimentary metagenomes.</title>
        <authorList>
            <person name="Kawai M."/>
            <person name="Futagami T."/>
            <person name="Toyoda A."/>
            <person name="Takaki Y."/>
            <person name="Nishi S."/>
            <person name="Hori S."/>
            <person name="Arai W."/>
            <person name="Tsubouchi T."/>
            <person name="Morono Y."/>
            <person name="Uchiyama I."/>
            <person name="Ito T."/>
            <person name="Fujiyama A."/>
            <person name="Inagaki F."/>
            <person name="Takami H."/>
        </authorList>
    </citation>
    <scope>NUCLEOTIDE SEQUENCE</scope>
    <source>
        <strain evidence="2">Expedition CK06-06</strain>
    </source>
</reference>
<dbReference type="EMBL" id="BARV01022998">
    <property type="protein sequence ID" value="GAI26411.1"/>
    <property type="molecule type" value="Genomic_DNA"/>
</dbReference>
<protein>
    <recommendedName>
        <fullName evidence="1">Amidohydrolase-related domain-containing protein</fullName>
    </recommendedName>
</protein>
<dbReference type="InterPro" id="IPR032466">
    <property type="entry name" value="Metal_Hydrolase"/>
</dbReference>
<name>X1N876_9ZZZZ</name>
<dbReference type="SUPFAM" id="SSF51556">
    <property type="entry name" value="Metallo-dependent hydrolases"/>
    <property type="match status" value="1"/>
</dbReference>
<dbReference type="GO" id="GO:0016787">
    <property type="term" value="F:hydrolase activity"/>
    <property type="evidence" value="ECO:0007669"/>
    <property type="project" value="InterPro"/>
</dbReference>
<gene>
    <name evidence="2" type="ORF">S06H3_37809</name>
</gene>
<dbReference type="InterPro" id="IPR006680">
    <property type="entry name" value="Amidohydro-rel"/>
</dbReference>
<dbReference type="AlphaFoldDB" id="X1N876"/>
<comment type="caution">
    <text evidence="2">The sequence shown here is derived from an EMBL/GenBank/DDBJ whole genome shotgun (WGS) entry which is preliminary data.</text>
</comment>
<proteinExistence type="predicted"/>
<evidence type="ECO:0000259" key="1">
    <source>
        <dbReference type="Pfam" id="PF04909"/>
    </source>
</evidence>